<accession>A0A7I8VGH8</accession>
<feature type="repeat" description="ANK" evidence="1">
    <location>
        <begin position="122"/>
        <end position="154"/>
    </location>
</feature>
<keyword evidence="4" id="KW-1185">Reference proteome</keyword>
<dbReference type="PANTHER" id="PTHR20923">
    <property type="entry name" value="BAT4 PROTEIN-RELATED"/>
    <property type="match status" value="1"/>
</dbReference>
<name>A0A7I8VGH8_9ANNE</name>
<dbReference type="Pfam" id="PF01585">
    <property type="entry name" value="G-patch"/>
    <property type="match status" value="1"/>
</dbReference>
<dbReference type="Pfam" id="PF12796">
    <property type="entry name" value="Ank_2"/>
    <property type="match status" value="1"/>
</dbReference>
<keyword evidence="1" id="KW-0040">ANK repeat</keyword>
<evidence type="ECO:0000259" key="2">
    <source>
        <dbReference type="PROSITE" id="PS50174"/>
    </source>
</evidence>
<dbReference type="EMBL" id="CAJFCJ010000006">
    <property type="protein sequence ID" value="CAD5115445.1"/>
    <property type="molecule type" value="Genomic_DNA"/>
</dbReference>
<evidence type="ECO:0000256" key="1">
    <source>
        <dbReference type="PROSITE-ProRule" id="PRU00023"/>
    </source>
</evidence>
<dbReference type="PANTHER" id="PTHR20923:SF1">
    <property type="entry name" value="G PATCH DOMAIN AND ANKYRIN REPEAT-CONTAINING PROTEIN 1"/>
    <property type="match status" value="1"/>
</dbReference>
<dbReference type="SUPFAM" id="SSF48403">
    <property type="entry name" value="Ankyrin repeat"/>
    <property type="match status" value="1"/>
</dbReference>
<proteinExistence type="predicted"/>
<protein>
    <recommendedName>
        <fullName evidence="2">G-patch domain-containing protein</fullName>
    </recommendedName>
</protein>
<dbReference type="GO" id="GO:0003676">
    <property type="term" value="F:nucleic acid binding"/>
    <property type="evidence" value="ECO:0007669"/>
    <property type="project" value="InterPro"/>
</dbReference>
<dbReference type="InterPro" id="IPR000467">
    <property type="entry name" value="G_patch_dom"/>
</dbReference>
<evidence type="ECO:0000313" key="3">
    <source>
        <dbReference type="EMBL" id="CAD5115445.1"/>
    </source>
</evidence>
<dbReference type="SMART" id="SM00443">
    <property type="entry name" value="G_patch"/>
    <property type="match status" value="1"/>
</dbReference>
<sequence length="336" mass="38641">MYRHQSICFVPASNNHDQAKEKSLVKESNEIRIGEAAKEFYNEIIAEPSEQEVTVKSCLEPTDNSNVETNCTKTEVLKSKKILPSDSYKYCNIFLKHATDGNIEKLKELLSKDLNINIQDDYQWTALMCAAKANNYEVVDFLIKNGADVTCTDMNGLSAYDLTNSTAIKNLFHDMEDEDTNAEDYNDSEEANEVYCSVCDVTVKDIDEHDKSIPHIMNKPKLATGSCYYIPCTNKGYQLMMKQGWDGEKALGREAEGTKYPVKTILKRDRIGLGGNKKKQIPRVSHFDPFDTTAIKRRSELYINKSPRIFKKKHFKEQLNKEKKIERFFRREFDAY</sequence>
<reference evidence="3 4" key="1">
    <citation type="submission" date="2020-08" db="EMBL/GenBank/DDBJ databases">
        <authorList>
            <person name="Hejnol A."/>
        </authorList>
    </citation>
    <scope>NUCLEOTIDE SEQUENCE [LARGE SCALE GENOMIC DNA]</scope>
</reference>
<evidence type="ECO:0000313" key="4">
    <source>
        <dbReference type="Proteomes" id="UP000549394"/>
    </source>
</evidence>
<gene>
    <name evidence="3" type="ORF">DGYR_LOCUS4186</name>
</gene>
<dbReference type="SMART" id="SM00248">
    <property type="entry name" value="ANK"/>
    <property type="match status" value="2"/>
</dbReference>
<dbReference type="AlphaFoldDB" id="A0A7I8VGH8"/>
<comment type="caution">
    <text evidence="3">The sequence shown here is derived from an EMBL/GenBank/DDBJ whole genome shotgun (WGS) entry which is preliminary data.</text>
</comment>
<dbReference type="PROSITE" id="PS50088">
    <property type="entry name" value="ANK_REPEAT"/>
    <property type="match status" value="1"/>
</dbReference>
<organism evidence="3 4">
    <name type="scientific">Dimorphilus gyrociliatus</name>
    <dbReference type="NCBI Taxonomy" id="2664684"/>
    <lineage>
        <taxon>Eukaryota</taxon>
        <taxon>Metazoa</taxon>
        <taxon>Spiralia</taxon>
        <taxon>Lophotrochozoa</taxon>
        <taxon>Annelida</taxon>
        <taxon>Polychaeta</taxon>
        <taxon>Polychaeta incertae sedis</taxon>
        <taxon>Dinophilidae</taxon>
        <taxon>Dimorphilus</taxon>
    </lineage>
</organism>
<feature type="domain" description="G-patch" evidence="2">
    <location>
        <begin position="232"/>
        <end position="278"/>
    </location>
</feature>
<dbReference type="PROSITE" id="PS50297">
    <property type="entry name" value="ANK_REP_REGION"/>
    <property type="match status" value="1"/>
</dbReference>
<dbReference type="InterPro" id="IPR036770">
    <property type="entry name" value="Ankyrin_rpt-contain_sf"/>
</dbReference>
<dbReference type="PROSITE" id="PS50174">
    <property type="entry name" value="G_PATCH"/>
    <property type="match status" value="1"/>
</dbReference>
<dbReference type="InterPro" id="IPR039146">
    <property type="entry name" value="GPANK1"/>
</dbReference>
<dbReference type="OrthoDB" id="4735278at2759"/>
<dbReference type="Gene3D" id="1.25.40.20">
    <property type="entry name" value="Ankyrin repeat-containing domain"/>
    <property type="match status" value="1"/>
</dbReference>
<dbReference type="Proteomes" id="UP000549394">
    <property type="component" value="Unassembled WGS sequence"/>
</dbReference>
<dbReference type="InterPro" id="IPR002110">
    <property type="entry name" value="Ankyrin_rpt"/>
</dbReference>